<dbReference type="InterPro" id="IPR018392">
    <property type="entry name" value="LysM"/>
</dbReference>
<reference evidence="3 4" key="1">
    <citation type="journal article" date="2019" name="Int. J. Syst. Evol. Microbiol.">
        <title>The Draft Whole-Genome Sequence of the Antibiotic Producer Empedobacter haloabium ATCC 31962 Provides Indications for Its Taxonomic Reclassification.</title>
        <authorList>
            <person name="Miess H."/>
            <person name="Arlt P."/>
            <person name="Apel A.K."/>
            <person name="Weber T."/>
            <person name="Nieselt K."/>
            <person name="Hanssen F."/>
            <person name="Czemmel S."/>
            <person name="Nahnsen S."/>
            <person name="Gross H."/>
        </authorList>
    </citation>
    <scope>NUCLEOTIDE SEQUENCE [LARGE SCALE GENOMIC DNA]</scope>
    <source>
        <strain evidence="3 4">ATCC 31962</strain>
    </source>
</reference>
<sequence length="5429" mass="586901">MVAIVGGNGLGVQNSSAGTLGSAGLFGNSTHGATKEAVYVNAANGNLVINDRDEWLVSLGVDVALTRTYNSQGNLSTGAGSNWMTGPAKRIESLTGTLNKAGSTVTRIDSDGSSQLYTYDAAAKVYRSTDGDGAHDTLLGDATGWTWLGDRRDRNGVYERYDLAGRIIATGEKQQDSIKYTYNGAGQLETVTDQTGDVSRYEYANGNLVKIRTKPANGQEEVRTYYEYDAQNRLAAVVIDMSPQDGSIADGQVYRTSYQYWDTSSRLKQVRQSDNTTLNFIYDDLGRVASFTDEMGRITRFDYATPGRTTVTEPGGNRVTYAYDDRNQLTTVTRSVAGTEQVTSFFYDGEGNVVRTVSPAGLATVYEYDTNGNRVLERDADGRTVRRQYSSLNYLNNETSYSNVDPDSDGPSSAAGAMTRHYVYDAAGRIRFIVSPLGKVTEYRYNAIGQIGAELDYNRMLPSTTPLNEGIDAWAQRVAEEPNSVASRIEYSYNARGSIESTTTYSAFQGRKGLVDGTQTVRRFVYDQAGQLLSVIVNGNPTTTYTYDELGRQLTQTEADGTRKVTTYRDAANQVTVSSYAKGDENSYLDLQQFYDASGALLKTYASASDFPGDTGTVQFDYDASGRLRATRDSSNNITHMLYDTAGRKVAEIVGKSMVEYLYDYDGRLTGTIRYAGDVDTALLLGSTGTLLYPSLETLRPTTLVAANRRTWNSYDAGGRLVASVDANRYLTRFEYDGAGHLVRTIARATQIDSALLEAGRIPASHPDEAADDDRISRTFYDNAGKVVGKLDGAGYLTELVYDPAGRLVDTITSLQPAPVELRATGSLASLRPGANDAVAHQRNFYDGKGQVVGIVDAANYLTEITYDAAGNVSGRRQYAIAVATPTAATLGELGAQVSADDHVTLYTYNAMNQVLTETAANGDIIRYGYDARGRQVTIARSSPTTTERISTRRYDTLGRVIAELSPEGTVKLAALPASSTAADAARIWSAYGISYTYDSDGRRTSMTDQLNNQTLYLYDQNRLAVTIDAAGNWERYAYDAFGDLIEVARYVMPISWADRNRIREGTLASLPTSGAAFYTKYYYDNDGRKVYTANADGSVQKTEYNAFDDVTGTLQYQTPLSQVVEAIRARGHTSGAQDDLAKALAGTAASQRAYYDTDGRLVLAVDANGNVEGRTYSARDTVATIRQYGKSGSAAMDVAALLALADNSLDRTQSFTYDVRGLRIGATDPMGYRTVTGYNAFGQADKVARYGTANNAVAQTLYDSAGRTRATVSAAGTLTALSYDAEGRIVEQVTYAKPFDSTPTVADIQTALSGKTLSIAADDARQRFVYDKNGRLAATLTFQTAGVSNQWTVTSQSYDKAGRLIQRTSFATPFSSADLTPPDDAITAWIADPARATEANRASNSTVVYIYDTGSRIVATATAQRGVDGEREWAIAQNIYNGAGLVQQRIERATPLKSAMPTAAQITALASSANDAVTINRFDAMGRVIASAKSLGVAGEWALTTREYDTAGNLLSVREHAVPLTNVTLASSLKGSIDERDRLTRYSYDAGSRLVATVDAAGSAVRLEYDARGNVISSTRFFTPVSGTGKLGMDFKPASTSMDRVTRTFYDKNNHPSFVIDAEGAVTFRRYDGNGNVTVSIAYATKLPSATINSLTSAASLATLMTRYRDVNDRIQYFAYYPDGRLRHAIDALGYMTGKDYDSAGRVVRELAFPVAVTMPSNPTDAQIRTAGEQARSAQLGDSRTRATTYDYDAGGNLATVTDALGNTERYTYDGLGRKSSFTNKLGASWTYEYDAAGRLVKETSPEFNTLADGLAARVGDWGMQQTQALVTKMEYDVLGNLVRRTEAAGIAGKERSTEYRYDAVGRQIQTVLPAVSVYDEVKDTRPATGEHTVTESLSGARTVTVRYDALGNAVSNVDVGGNTSYKVYDKAGHVRFEVDAKKFVTAYRYDNFGQVSTMTRYANTLQSSDADLATISDSGVESLLQRDGAKDRTISYGYDAGGRKTRTSEHIVAVYDRHSTTGNPYLSAGRTTINEYNAFGEVFRQSVFGALSDGTPVTQAAVTRFYYTVRGEKSAQIAALSDVAGQRRGYLTTYAYDAAGNLQERLEYANEFGTWTDTTYDGYATSEQDRHVAYKYDALNRKTSEIKLNVTYADSSKDANLVEHGSLTTQFDYDAIGNQISVIDAVGGQTLTYFDKLGHTIAVAHKQASANGDIGSLGTRLTEFKVDVLGNVVMRIDYADSAPESTKDGASEAMRLNPANRITATRYDNWGRALETLDAEQFATGRQSTKMSYDVYGRVVKQWRAVTSVTGAKSTSFQVMGYDLLGRVTSVLTPGLVNLIDNVTGPSNKRVNEYNAFGEMTSTYLDGMPDTKIYSEYDQAGNIWLTNNDKNVHTVRLYDVQGNATAVIQSTSDTPDEFQSLDNANEVLAKDAVLRTENRYDLLNHLVDSRLAPDSHATVLVRQNEKWVRKVLGRDESMTDSLLVIGGGSDDAGLKLGVRYRLPGAAWSEAPDVRIRVLDGTVVFDTGNLPAGDYEYEIMVTPPGELRFARSGGQLRIAHPADPARERQVIALYLMLFGRAPDLDGLNWWLEAANRDGLGMAALFASQLASDEVRQRLTGTPDQIMAQIFQAFGSTATPEQLARWAQRYTTATVADGSVAFDQRGLALADLLASVSADKDGSGKVLNDRVAALHNFVFQQHGNDAASAAKVLELATTDLAGALAKGNELGALERSNTRLIELYIALFGRAPDLAGLGFWTDALTKGATLEHVAEQLLASPEAGQAWLYPSAGLTATQYNRQLVSRAYRTAIDRQPSEAELNDWLAKLNSGALSRAQFALQLVAQIGGYKGSDGARLADRAMFANKVSVSYTAVVTLRTDLPVGADSSALLKGITSAATAQEAAQKAILAAGAAAAVASATSAAASIAGAATPMEDTRRGLVRLYATILGRVPDRLGFDTYLSTAPYSRERWTATTLEFLNSSEAKGFLGDWTRMDNRTFVAALYRNALGSVTQGPRIQAEMDGFVKRLQAGASPAQVAYDIATGMLQTPDLDGDDAKAKALLDNRTAVGLSTTQSLSLVSPAIARTVLSLVTATDMSVALNSAYSGSQDAITAKLDQLRGAATSAVQLADALSEAAGANVSAVAIAETMKNNPAAVRRLQLTQLYVALLGRSASNPPDVVGVQYYTDNTTTSEQVIQSFFVNKEGLEIFPTSLGNAAFVDRVVEKALGSAGLIGSAERNEWTGRLSTQSREKVALDIVNHVINYTVKGSAPVSVEFLTARAQLLQRVADAFVKLDENTAAEVSRIKELLDSSKRKMEELAAPLAALKKTADDADQARAQAASAAASALESAYSAGDATGSKRLLVVRMYATLLKRAAGVGPTLDDTTNYLPMTEVQIAKTIIESAEGKRYFPDNSSNADFVRQLYGTVLGRPPTEGDISSYSNMIVQNSRAYAALYMVRDFFNYSDGLPDQLLGKKTIDDTVAGFLLDLKTTATDRYRAAATTQSWIKELDRANQAVATADKNIKDAEWGNTYGMQWRNGKATRKKDLIEIYAALRGFERNGATYDYVTNKADYEGVMFWVVDPNKDWRPGMIDKLLDVDYPADPRDFVLKLYRKAVGRTNPSEQDVRRYVAKVAAEGRRAVAEQLIVIGKSYWTRTFNDITASLDEKSSKDIQTKANADAEKLKAESEVATAKTNLGTNPPTLAAATDARDFAYNLGLTMVGLFNAHPKVITADEKYIAAADARKNFNDKDGDYKKAAEKYQETKNTLDRYQAVAALGDAVRKANSAYATAAAKLPAMLRASTTTNVQAQRITQLYFTLLNRGPTLPELYLAQERIASGTSLTDIAATLLKGEGASLYPSTLTNEAFVRQLYNLAFSRVPDDSGLNNYIGELAQLGRAELSARFVISVADQNNGDTRTVNDRSGAWLRQLAAAPVANSMVDAVIDAGAEAGREKAAKLNATAAAALAASPDAQRITQLTRLYVTLLNRTPDIGGLNSYARMMRAESANTMAVVAQLILDDVEAQRLYPASMSDSAFVAKLYELAIGRPATGEELAQFTAMLPARTRGQVACAIIDAVLGYNGTDRLQQAAQLGFAAKLGAALNQVAALAKAEEDATRSAVTALDRSVAAKVRTMYLGEPTASTTTAQQANVALAGNNLITVDRWGNVIAMADQRNTNYRVTYRYNHENQLIGQTQRPAPGKEPASANTRYDALGRVAAQVDYNGNKNTTTYDSEGNAWREYHADGGIVESSYNLFGNRLTVRQPGTTFWDYPIPGVLTTYRYDYLGHLLTTQTEQVDVYEAVDDGYGPLPSKPVGSRSLVQRREYDELGRVIRSINSDNTGTQQEYDANGNVISTATVDLRNGRLYGRTVFAYDSENHKIASKDANNKSMKWEYAKGRMTASFDMENKRTGYSYDQAGRLVSQVSERGQKLYYTFTGANLTRIEDAATMLTTHYAYDANGNRVRERQVYLGNEEDAPPQLQNNTLRYDAQNRLVGVLDDKIDLTYSYDANGNRVKIVSRYDNGEPITRFNAFDAMNRQTIVNGDWVGDEKTGHAVRGSGHEITYDKAGNRETDTYNGTSVITSFGSYSYQKNSVTTETYRYDRAGRLSQILRDGLLIDERHYDAGSRISQSGLVNKGARGVADVLKALGIDVAQQVYTYNAFGRTTRQKNLNANLDTISDTWFGTNYDAMGNLTGYDTVPVKGDKGIYRIEYSYRDSYKEFKTTLAKDNSEVTSEYDVNGNRIKIFDSKTGTLRNRLWYDAEGHVQAYMPDGTKTPTGTVPHFNLIVNGNVLGEENGSADNILGSNYMPLTNASLSAPPSSYSVQSANETLQSIAQTIWGDANLWYLIADANALTAESKLEAGSILRIPARVNTVHGDYDTYKPYNPTEQIGNTAPVMPPPRANKGCGVFGQVIQIAIAIVANTFGGPVLASIASQLAGMAMGVQDKFSWKAVALAAVMPDVGQMIPNADWVPDVFNDGTWKQAAARAAVSNMATQAVSVATGLQDHFQWRNVAAAAAGAGAGFAAAEYLKGTNPVANWFGDNKLGKDTTVGFVRGMSAAMARGGKIEVALIATDAFGNALASSLSSKSSVNDAERKLQQAGVDLKSAPRFASLSTGDRDAMSDVPTLNDMTAASARSVAASVQSAEDTVSGESGGTIYMNVSQFKDSEAQVNVPGQRLSFWGKVESYLEEGFGNFKNGFFQGVSDASQSRGYPDVTDGTADKTSTSYLLGTGFGKALVNQSTSGVRMSALATRSAIENGSGSGARKNYAPAAIEFDGSTQQIGRGAHNAAAAQAPFSKIVPGGGLQTHEAAGGHLILKHVGQTEQSLVTRLANEPRIIGSSSYYDRGIAENAVSQALDANQTAISTWLNGSAGRLRIDHTLPNPVGISVSRGATSAIDVNSTRTILVRDPSMPTGYKILTGFPTTP</sequence>
<feature type="domain" description="LysM" evidence="2">
    <location>
        <begin position="4822"/>
        <end position="4870"/>
    </location>
</feature>
<organism evidence="3 4">
    <name type="scientific">[Empedobacter] haloabium</name>
    <dbReference type="NCBI Taxonomy" id="592317"/>
    <lineage>
        <taxon>Bacteria</taxon>
        <taxon>Pseudomonadati</taxon>
        <taxon>Pseudomonadota</taxon>
        <taxon>Betaproteobacteria</taxon>
        <taxon>Burkholderiales</taxon>
        <taxon>Oxalobacteraceae</taxon>
        <taxon>Telluria group</taxon>
        <taxon>Telluria group incertae sedis</taxon>
    </lineage>
</organism>
<evidence type="ECO:0000259" key="2">
    <source>
        <dbReference type="PROSITE" id="PS51782"/>
    </source>
</evidence>
<name>A0ABZ1UJI4_9BURK</name>
<dbReference type="CDD" id="cd20684">
    <property type="entry name" value="CdiA-CT_Yk_RNaseA-like"/>
    <property type="match status" value="1"/>
</dbReference>
<proteinExistence type="predicted"/>
<dbReference type="InterPro" id="IPR025282">
    <property type="entry name" value="DUF4214"/>
</dbReference>
<dbReference type="InterPro" id="IPR041436">
    <property type="entry name" value="RNAse_A_bac"/>
</dbReference>
<dbReference type="NCBIfam" id="TIGR01643">
    <property type="entry name" value="YD_repeat_2x"/>
    <property type="match status" value="10"/>
</dbReference>
<evidence type="ECO:0000256" key="1">
    <source>
        <dbReference type="ARBA" id="ARBA00022737"/>
    </source>
</evidence>
<accession>A0ABZ1UJI4</accession>
<gene>
    <name evidence="3" type="ORF">E7V67_022365</name>
</gene>
<keyword evidence="1" id="KW-0677">Repeat</keyword>
<keyword evidence="4" id="KW-1185">Reference proteome</keyword>
<dbReference type="Gene3D" id="2.180.10.10">
    <property type="entry name" value="RHS repeat-associated core"/>
    <property type="match status" value="9"/>
</dbReference>
<dbReference type="Proteomes" id="UP000321323">
    <property type="component" value="Chromosome"/>
</dbReference>
<protein>
    <submittedName>
        <fullName evidence="3">DUF4214 domain-containing protein</fullName>
    </submittedName>
</protein>
<evidence type="ECO:0000313" key="3">
    <source>
        <dbReference type="EMBL" id="WUR12420.1"/>
    </source>
</evidence>
<dbReference type="PANTHER" id="PTHR32305:SF15">
    <property type="entry name" value="PROTEIN RHSA-RELATED"/>
    <property type="match status" value="1"/>
</dbReference>
<dbReference type="Pfam" id="PF13946">
    <property type="entry name" value="DUF4214"/>
    <property type="match status" value="1"/>
</dbReference>
<dbReference type="InterPro" id="IPR050708">
    <property type="entry name" value="T6SS_VgrG/RHS"/>
</dbReference>
<dbReference type="PANTHER" id="PTHR32305">
    <property type="match status" value="1"/>
</dbReference>
<evidence type="ECO:0000313" key="4">
    <source>
        <dbReference type="Proteomes" id="UP000321323"/>
    </source>
</evidence>
<dbReference type="Pfam" id="PF25023">
    <property type="entry name" value="TEN_YD-shell"/>
    <property type="match status" value="1"/>
</dbReference>
<dbReference type="PROSITE" id="PS51782">
    <property type="entry name" value="LYSM"/>
    <property type="match status" value="1"/>
</dbReference>
<dbReference type="InterPro" id="IPR006530">
    <property type="entry name" value="YD"/>
</dbReference>
<dbReference type="Pfam" id="PF18431">
    <property type="entry name" value="RNAse_A_bac"/>
    <property type="match status" value="1"/>
</dbReference>
<dbReference type="Pfam" id="PF05593">
    <property type="entry name" value="RHS_repeat"/>
    <property type="match status" value="4"/>
</dbReference>
<dbReference type="EMBL" id="CP136508">
    <property type="protein sequence ID" value="WUR12420.1"/>
    <property type="molecule type" value="Genomic_DNA"/>
</dbReference>
<dbReference type="InterPro" id="IPR056823">
    <property type="entry name" value="TEN-like_YD-shell"/>
</dbReference>
<dbReference type="InterPro" id="IPR031325">
    <property type="entry name" value="RHS_repeat"/>
</dbReference>